<evidence type="ECO:0000259" key="2">
    <source>
        <dbReference type="Pfam" id="PF05257"/>
    </source>
</evidence>
<keyword evidence="1" id="KW-0472">Membrane</keyword>
<gene>
    <name evidence="3" type="ORF">D0435_04510</name>
</gene>
<accession>A0A845QIV7</accession>
<dbReference type="RefSeq" id="WP_160201209.1">
    <property type="nucleotide sequence ID" value="NZ_QXWK01000008.1"/>
</dbReference>
<feature type="transmembrane region" description="Helical" evidence="1">
    <location>
        <begin position="221"/>
        <end position="247"/>
    </location>
</feature>
<feature type="domain" description="Peptidase C51" evidence="2">
    <location>
        <begin position="286"/>
        <end position="371"/>
    </location>
</feature>
<dbReference type="Pfam" id="PF05257">
    <property type="entry name" value="CHAP"/>
    <property type="match status" value="1"/>
</dbReference>
<sequence>MNVKIKEVELKTSEMRKDRFQIKMRRQLVRYAWIKGGRAAKEYGKLQSREASSQRQDNPAAYAQEHIADASGRIVRQGRSLFVEQRRKQKIKMKYMGQNTQVLHGRSEEHRQRAGLQGAENTEMEERAGGFTSALSQPSRRFIASRKRARKQFERRRMIQIMIRKRRSSSSTKVYSSYRGSGGNKAVLSFFQELPVFQNMNVATSLQRTMRRGKFYRRVKIPMLSSSMFVAIILVVVILFAASMALYGDDESDDIPENGTIVEIAESQLGNVGGMKYWSWYGFETHVDWCACFVSWCADKAGYIEKGDAPKFSYCQDGVNWFISKKQWYSGKIEPKAGMIIFFDWNGNGVADHVGIVKGCKNDIVTTIEGNSGDQCKERQYAVGNGWIMGYGRISKL</sequence>
<name>A0A845QIV7_9FIRM</name>
<dbReference type="InterPro" id="IPR038765">
    <property type="entry name" value="Papain-like_cys_pep_sf"/>
</dbReference>
<keyword evidence="4" id="KW-1185">Reference proteome</keyword>
<dbReference type="Proteomes" id="UP000446866">
    <property type="component" value="Unassembled WGS sequence"/>
</dbReference>
<proteinExistence type="predicted"/>
<dbReference type="InterPro" id="IPR007921">
    <property type="entry name" value="CHAP_dom"/>
</dbReference>
<reference evidence="3 4" key="1">
    <citation type="submission" date="2018-08" db="EMBL/GenBank/DDBJ databases">
        <title>Murine metabolic-syndrome-specific gut microbial biobank.</title>
        <authorList>
            <person name="Liu C."/>
        </authorList>
    </citation>
    <scope>NUCLEOTIDE SEQUENCE [LARGE SCALE GENOMIC DNA]</scope>
    <source>
        <strain evidence="3 4">28</strain>
    </source>
</reference>
<evidence type="ECO:0000313" key="4">
    <source>
        <dbReference type="Proteomes" id="UP000446866"/>
    </source>
</evidence>
<protein>
    <submittedName>
        <fullName evidence="3">CHAP domain-containing protein</fullName>
    </submittedName>
</protein>
<keyword evidence="1" id="KW-0812">Transmembrane</keyword>
<organism evidence="3 4">
    <name type="scientific">Anaerotruncus colihominis</name>
    <dbReference type="NCBI Taxonomy" id="169435"/>
    <lineage>
        <taxon>Bacteria</taxon>
        <taxon>Bacillati</taxon>
        <taxon>Bacillota</taxon>
        <taxon>Clostridia</taxon>
        <taxon>Eubacteriales</taxon>
        <taxon>Oscillospiraceae</taxon>
        <taxon>Anaerotruncus</taxon>
    </lineage>
</organism>
<evidence type="ECO:0000256" key="1">
    <source>
        <dbReference type="SAM" id="Phobius"/>
    </source>
</evidence>
<dbReference type="SUPFAM" id="SSF54001">
    <property type="entry name" value="Cysteine proteinases"/>
    <property type="match status" value="1"/>
</dbReference>
<dbReference type="EMBL" id="QXWK01000008">
    <property type="protein sequence ID" value="NBH60915.1"/>
    <property type="molecule type" value="Genomic_DNA"/>
</dbReference>
<dbReference type="AlphaFoldDB" id="A0A845QIV7"/>
<comment type="caution">
    <text evidence="3">The sequence shown here is derived from an EMBL/GenBank/DDBJ whole genome shotgun (WGS) entry which is preliminary data.</text>
</comment>
<evidence type="ECO:0000313" key="3">
    <source>
        <dbReference type="EMBL" id="NBH60915.1"/>
    </source>
</evidence>
<keyword evidence="1" id="KW-1133">Transmembrane helix</keyword>